<protein>
    <submittedName>
        <fullName evidence="4">Lycopene cyclase family protein</fullName>
    </submittedName>
</protein>
<dbReference type="GO" id="GO:0016117">
    <property type="term" value="P:carotenoid biosynthetic process"/>
    <property type="evidence" value="ECO:0007669"/>
    <property type="project" value="UniProtKB-KW"/>
</dbReference>
<reference evidence="4 5" key="1">
    <citation type="submission" date="2019-07" db="EMBL/GenBank/DDBJ databases">
        <title>Tomitella cavernea sp. nov., an actinomycete isolated from soil.</title>
        <authorList>
            <person name="Cheng J."/>
        </authorList>
    </citation>
    <scope>NUCLEOTIDE SEQUENCE [LARGE SCALE GENOMIC DNA]</scope>
    <source>
        <strain evidence="4 5">HY188</strain>
    </source>
</reference>
<dbReference type="OrthoDB" id="537501at2"/>
<dbReference type="PANTHER" id="PTHR39757:SF5">
    <property type="entry name" value="OS02G0190600 PROTEIN"/>
    <property type="match status" value="1"/>
</dbReference>
<dbReference type="Pfam" id="PF05834">
    <property type="entry name" value="Lycopene_cycl"/>
    <property type="match status" value="1"/>
</dbReference>
<name>A0A516X2X8_9ACTN</name>
<evidence type="ECO:0000256" key="2">
    <source>
        <dbReference type="ARBA" id="ARBA00022746"/>
    </source>
</evidence>
<dbReference type="Proteomes" id="UP000317344">
    <property type="component" value="Chromosome"/>
</dbReference>
<organism evidence="4 5">
    <name type="scientific">Tomitella fengzijianii</name>
    <dbReference type="NCBI Taxonomy" id="2597660"/>
    <lineage>
        <taxon>Bacteria</taxon>
        <taxon>Bacillati</taxon>
        <taxon>Actinomycetota</taxon>
        <taxon>Actinomycetes</taxon>
        <taxon>Mycobacteriales</taxon>
        <taxon>Tomitella</taxon>
    </lineage>
</organism>
<evidence type="ECO:0000256" key="1">
    <source>
        <dbReference type="ARBA" id="ARBA00006599"/>
    </source>
</evidence>
<dbReference type="KEGG" id="toy:FO059_08900"/>
<dbReference type="GO" id="GO:0016860">
    <property type="term" value="F:intramolecular oxidoreductase activity"/>
    <property type="evidence" value="ECO:0007669"/>
    <property type="project" value="UniProtKB-ARBA"/>
</dbReference>
<dbReference type="GO" id="GO:0016705">
    <property type="term" value="F:oxidoreductase activity, acting on paired donors, with incorporation or reduction of molecular oxygen"/>
    <property type="evidence" value="ECO:0007669"/>
    <property type="project" value="InterPro"/>
</dbReference>
<evidence type="ECO:0000313" key="5">
    <source>
        <dbReference type="Proteomes" id="UP000317344"/>
    </source>
</evidence>
<accession>A0A516X2X8</accession>
<dbReference type="SUPFAM" id="SSF51905">
    <property type="entry name" value="FAD/NAD(P)-binding domain"/>
    <property type="match status" value="1"/>
</dbReference>
<evidence type="ECO:0000313" key="4">
    <source>
        <dbReference type="EMBL" id="QDQ97424.1"/>
    </source>
</evidence>
<dbReference type="EMBL" id="CP041765">
    <property type="protein sequence ID" value="QDQ97424.1"/>
    <property type="molecule type" value="Genomic_DNA"/>
</dbReference>
<keyword evidence="5" id="KW-1185">Reference proteome</keyword>
<dbReference type="InterPro" id="IPR036188">
    <property type="entry name" value="FAD/NAD-bd_sf"/>
</dbReference>
<dbReference type="NCBIfam" id="TIGR01790">
    <property type="entry name" value="carotene-cycl"/>
    <property type="match status" value="1"/>
</dbReference>
<keyword evidence="2" id="KW-0125">Carotenoid biosynthesis</keyword>
<dbReference type="PANTHER" id="PTHR39757">
    <property type="match status" value="1"/>
</dbReference>
<dbReference type="AlphaFoldDB" id="A0A516X2X8"/>
<proteinExistence type="inferred from homology"/>
<comment type="similarity">
    <text evidence="1">Belongs to the lycopene cyclase family.</text>
</comment>
<dbReference type="Gene3D" id="3.50.50.60">
    <property type="entry name" value="FAD/NAD(P)-binding domain"/>
    <property type="match status" value="1"/>
</dbReference>
<evidence type="ECO:0000256" key="3">
    <source>
        <dbReference type="ARBA" id="ARBA00023027"/>
    </source>
</evidence>
<keyword evidence="3" id="KW-0520">NAD</keyword>
<dbReference type="InterPro" id="IPR010108">
    <property type="entry name" value="Lycopene_cyclase_b/e"/>
</dbReference>
<reference evidence="4 5" key="2">
    <citation type="submission" date="2019-07" db="EMBL/GenBank/DDBJ databases">
        <authorList>
            <person name="Huang Y."/>
        </authorList>
    </citation>
    <scope>NUCLEOTIDE SEQUENCE [LARGE SCALE GENOMIC DNA]</scope>
    <source>
        <strain evidence="4 5">HY188</strain>
    </source>
</reference>
<sequence length="397" mass="42400">MAHRGYGARGRRAARHRRHVTTVPPAGGAVDLAVVGLGPAGRALAHRAAARGLDVVGIDPRPHRGWHATYAAWVDEVPGWLGDDIWRARIPRPRVHGIRERVLDRTYGIVDNAALRRRLDLSGVRVVTGSAEISAPSAVTLRDGTRIDARRVVDARGVRPDPALAEQTAFGVVVPADVAAPALDGGEAWFMDWRPDNAAIDGAPPSFLYAMPLGDGTVLLEETCLAGRPGLPLPELRRRLVARLSARGVEIPADATVERVRFPVQAPRRGGSVPAFGARAGLMHPGTGYSVAASLSAADIVVDSLVRDRDPSGALWPWQARAVRRLREVGLSALLSLEPTATAGFFDAFFALPAARQRAFLSGRTDVAGTAAAMWSLFRAVDPATRRTLARAGVRRA</sequence>
<gene>
    <name evidence="4" type="ORF">FO059_08900</name>
</gene>